<dbReference type="RefSeq" id="WP_243326274.1">
    <property type="nucleotide sequence ID" value="NZ_JAKZMM010000044.1"/>
</dbReference>
<name>A0ABT0C4A7_9BACT</name>
<proteinExistence type="predicted"/>
<sequence length="239" mass="27034">MNSWLFLSLLLAHVIGDFYLQNDKYCAQKEERKLKSWFLYVHSLIIGGVSWIVVPICDFGVYALAIAFSHWVIDVIKTYSPQGLWNFVIDQITHLLILIIVAFSFDITTELPIQSMDCYESFSMPLFLLAILLCIKPANILIKLVLKKYQIGETQSCENIKNAGALIGNLERILTIIFVIIGQYEAIGFIIAAKSILRFKDTDTAKTEYVLAGTFLSFGIALLSGLMVISNFVFRIFVQ</sequence>
<dbReference type="InterPro" id="IPR021737">
    <property type="entry name" value="Phage_phiKZ_Orf197"/>
</dbReference>
<keyword evidence="3" id="KW-1185">Reference proteome</keyword>
<feature type="transmembrane region" description="Helical" evidence="1">
    <location>
        <begin position="209"/>
        <end position="234"/>
    </location>
</feature>
<dbReference type="Proteomes" id="UP001165444">
    <property type="component" value="Unassembled WGS sequence"/>
</dbReference>
<evidence type="ECO:0000313" key="2">
    <source>
        <dbReference type="EMBL" id="MCJ2381840.1"/>
    </source>
</evidence>
<dbReference type="EMBL" id="JAKZMM010000044">
    <property type="protein sequence ID" value="MCJ2381840.1"/>
    <property type="molecule type" value="Genomic_DNA"/>
</dbReference>
<feature type="transmembrane region" description="Helical" evidence="1">
    <location>
        <begin position="40"/>
        <end position="72"/>
    </location>
</feature>
<protein>
    <submittedName>
        <fullName evidence="2">DUF3307 domain-containing protein</fullName>
    </submittedName>
</protein>
<keyword evidence="1" id="KW-1133">Transmembrane helix</keyword>
<feature type="transmembrane region" description="Helical" evidence="1">
    <location>
        <begin position="84"/>
        <end position="105"/>
    </location>
</feature>
<evidence type="ECO:0000313" key="3">
    <source>
        <dbReference type="Proteomes" id="UP001165444"/>
    </source>
</evidence>
<feature type="transmembrane region" description="Helical" evidence="1">
    <location>
        <begin position="173"/>
        <end position="197"/>
    </location>
</feature>
<feature type="transmembrane region" description="Helical" evidence="1">
    <location>
        <begin position="125"/>
        <end position="146"/>
    </location>
</feature>
<comment type="caution">
    <text evidence="2">The sequence shown here is derived from an EMBL/GenBank/DDBJ whole genome shotgun (WGS) entry which is preliminary data.</text>
</comment>
<evidence type="ECO:0000256" key="1">
    <source>
        <dbReference type="SAM" id="Phobius"/>
    </source>
</evidence>
<reference evidence="2 3" key="1">
    <citation type="submission" date="2022-03" db="EMBL/GenBank/DDBJ databases">
        <title>Parabacteroides sp. nov. isolated from swine feces.</title>
        <authorList>
            <person name="Bak J.E."/>
        </authorList>
    </citation>
    <scope>NUCLEOTIDE SEQUENCE [LARGE SCALE GENOMIC DNA]</scope>
    <source>
        <strain evidence="2 3">AGMB00274</strain>
    </source>
</reference>
<keyword evidence="1" id="KW-0472">Membrane</keyword>
<gene>
    <name evidence="2" type="ORF">MUN53_14705</name>
</gene>
<dbReference type="Pfam" id="PF11750">
    <property type="entry name" value="DUF3307"/>
    <property type="match status" value="1"/>
</dbReference>
<organism evidence="2 3">
    <name type="scientific">Parabacteroides faecalis</name>
    <dbReference type="NCBI Taxonomy" id="2924040"/>
    <lineage>
        <taxon>Bacteria</taxon>
        <taxon>Pseudomonadati</taxon>
        <taxon>Bacteroidota</taxon>
        <taxon>Bacteroidia</taxon>
        <taxon>Bacteroidales</taxon>
        <taxon>Tannerellaceae</taxon>
        <taxon>Parabacteroides</taxon>
    </lineage>
</organism>
<accession>A0ABT0C4A7</accession>
<keyword evidence="1" id="KW-0812">Transmembrane</keyword>